<feature type="transmembrane region" description="Helical" evidence="5">
    <location>
        <begin position="166"/>
        <end position="191"/>
    </location>
</feature>
<comment type="similarity">
    <text evidence="5">Belongs to the UPF0182 family.</text>
</comment>
<evidence type="ECO:0000256" key="4">
    <source>
        <dbReference type="ARBA" id="ARBA00023136"/>
    </source>
</evidence>
<keyword evidence="3 5" id="KW-1133">Transmembrane helix</keyword>
<keyword evidence="4 5" id="KW-0472">Membrane</keyword>
<dbReference type="PANTHER" id="PTHR39344:SF1">
    <property type="entry name" value="UPF0182 PROTEIN SLL1060"/>
    <property type="match status" value="1"/>
</dbReference>
<feature type="transmembrane region" description="Helical" evidence="5">
    <location>
        <begin position="17"/>
        <end position="39"/>
    </location>
</feature>
<dbReference type="GO" id="GO:0005576">
    <property type="term" value="C:extracellular region"/>
    <property type="evidence" value="ECO:0007669"/>
    <property type="project" value="TreeGrafter"/>
</dbReference>
<feature type="transmembrane region" description="Helical" evidence="5">
    <location>
        <begin position="221"/>
        <end position="243"/>
    </location>
</feature>
<dbReference type="AlphaFoldDB" id="A0A553JYF9"/>
<feature type="transmembrane region" description="Helical" evidence="5">
    <location>
        <begin position="113"/>
        <end position="141"/>
    </location>
</feature>
<dbReference type="OrthoDB" id="9763654at2"/>
<keyword evidence="1 5" id="KW-1003">Cell membrane</keyword>
<dbReference type="GO" id="GO:0005886">
    <property type="term" value="C:plasma membrane"/>
    <property type="evidence" value="ECO:0007669"/>
    <property type="project" value="UniProtKB-SubCell"/>
</dbReference>
<proteinExistence type="inferred from homology"/>
<reference evidence="6 7" key="1">
    <citation type="submission" date="2019-07" db="EMBL/GenBank/DDBJ databases">
        <authorList>
            <person name="Zhou L.-Y."/>
        </authorList>
    </citation>
    <scope>NUCLEOTIDE SEQUENCE [LARGE SCALE GENOMIC DNA]</scope>
    <source>
        <strain evidence="6 7">YIM 101269</strain>
    </source>
</reference>
<evidence type="ECO:0000256" key="1">
    <source>
        <dbReference type="ARBA" id="ARBA00022475"/>
    </source>
</evidence>
<feature type="transmembrane region" description="Helical" evidence="5">
    <location>
        <begin position="294"/>
        <end position="313"/>
    </location>
</feature>
<sequence>MTTSSAHAPDDQQRRGAFLPAIIVLAVVVAIVVIASRVWTDLLWFRSIEMGTVFTTQLAAQVGLFLVFALIMGGLVFAGLAIAYRLRPRVRHANLDSEMLVQLRDVLDRRSTLIMAVPSAALGLLGGAVAASASSLFLAWIRATPFGETDSVFGLDASFYVFHLPWWRFVLGYVTFAFVLALLGALMVHFLTGSLTSKALRGLGNVSLAGTKGGLAAQRQLSVMLGVVLLLFATSQVLDRYSLLTTTNHLFTGVAFTDAASRIPAHLIVAVIAAICALVCFYNAWRVRWSVPGVSIALLVVSSLILGIGYPWFIQTIEVDPDEPDKERPYIAANIEATRHAFGIGEVEITDYEATTTVSAGQLREDAAALPAIRLMDPAVIPPAFEQLQQVRGYYAFPSTLDVDRYTIDGTEADAVVAVRELDLASVESGDTWNNMRTVYTHGHGLAAAYGNQRQSNGEPVFFSGGIPTVGVLPEHEQRIYFGERSTHWVVAGGPDGAEPVELDTPGGGEGGMESKNTYQGDGGVPVGDFFTKSLFAIRFGDVNLMLSDRVNEESRLLHNRVPADRVQEAAPWLTLDSDPYPSVVDGRIVWIIDAYTSTANFPNSTRVDWAQAISDTRTAADRLLVGTQVNYVRNSVKATVDAYDGTVKLYEWDENDPILQTWDKVFPGVVTPKEEISPDLMAHLRYPQDLFKIQRQVLGRYHTTNTNTWYQESDIWEVPNDPVAPGQQPTQEPPYFLTIRWPGDTQPHFANTTVFVPRGRENLSVYMSVNADATSDNYGQMRALKLSDTEQIAGPGQTFNAITTNEAVAERLLPFNRQEGATAIYGNLLTLPLGGGLVYVQPIYTQNDASGSYPALRFVVVRFGEHVGIGNTLQAALDQVFQGDAGADTGENVEEEEIDPEEPGSVLVGAERAKELLAEGMQLFIEADQALAEGDLGTYQSKNEQARATMEEALTALEEN</sequence>
<feature type="transmembrane region" description="Helical" evidence="5">
    <location>
        <begin position="59"/>
        <end position="84"/>
    </location>
</feature>
<dbReference type="PANTHER" id="PTHR39344">
    <property type="entry name" value="UPF0182 PROTEIN SLL1060"/>
    <property type="match status" value="1"/>
</dbReference>
<dbReference type="Pfam" id="PF03699">
    <property type="entry name" value="UPF0182"/>
    <property type="match status" value="1"/>
</dbReference>
<name>A0A553JYF9_9ACTN</name>
<keyword evidence="7" id="KW-1185">Reference proteome</keyword>
<dbReference type="HAMAP" id="MF_01600">
    <property type="entry name" value="UPF0182"/>
    <property type="match status" value="1"/>
</dbReference>
<dbReference type="EMBL" id="VKKG01000005">
    <property type="protein sequence ID" value="TRY17492.1"/>
    <property type="molecule type" value="Genomic_DNA"/>
</dbReference>
<accession>A0A553JYF9</accession>
<evidence type="ECO:0000256" key="2">
    <source>
        <dbReference type="ARBA" id="ARBA00022692"/>
    </source>
</evidence>
<dbReference type="Proteomes" id="UP000317638">
    <property type="component" value="Unassembled WGS sequence"/>
</dbReference>
<comment type="caution">
    <text evidence="6">The sequence shown here is derived from an EMBL/GenBank/DDBJ whole genome shotgun (WGS) entry which is preliminary data.</text>
</comment>
<dbReference type="RefSeq" id="WP_143938956.1">
    <property type="nucleotide sequence ID" value="NZ_VKKG01000005.1"/>
</dbReference>
<evidence type="ECO:0000313" key="7">
    <source>
        <dbReference type="Proteomes" id="UP000317638"/>
    </source>
</evidence>
<dbReference type="InterPro" id="IPR005372">
    <property type="entry name" value="UPF0182"/>
</dbReference>
<evidence type="ECO:0000313" key="6">
    <source>
        <dbReference type="EMBL" id="TRY17492.1"/>
    </source>
</evidence>
<gene>
    <name evidence="6" type="ORF">FOJ82_13290</name>
</gene>
<comment type="subcellular location">
    <subcellularLocation>
        <location evidence="5">Cell membrane</location>
        <topology evidence="5">Multi-pass membrane protein</topology>
    </subcellularLocation>
</comment>
<feature type="transmembrane region" description="Helical" evidence="5">
    <location>
        <begin position="263"/>
        <end position="282"/>
    </location>
</feature>
<organism evidence="6 7">
    <name type="scientific">Tessaracoccus rhinocerotis</name>
    <dbReference type="NCBI Taxonomy" id="1689449"/>
    <lineage>
        <taxon>Bacteria</taxon>
        <taxon>Bacillati</taxon>
        <taxon>Actinomycetota</taxon>
        <taxon>Actinomycetes</taxon>
        <taxon>Propionibacteriales</taxon>
        <taxon>Propionibacteriaceae</taxon>
        <taxon>Tessaracoccus</taxon>
    </lineage>
</organism>
<evidence type="ECO:0000256" key="3">
    <source>
        <dbReference type="ARBA" id="ARBA00022989"/>
    </source>
</evidence>
<protein>
    <recommendedName>
        <fullName evidence="5">UPF0182 protein FOJ82_13290</fullName>
    </recommendedName>
</protein>
<keyword evidence="2 5" id="KW-0812">Transmembrane</keyword>
<evidence type="ECO:0000256" key="5">
    <source>
        <dbReference type="HAMAP-Rule" id="MF_01600"/>
    </source>
</evidence>